<organism evidence="1 2">
    <name type="scientific">Sphingobacterium zeae</name>
    <dbReference type="NCBI Taxonomy" id="1776859"/>
    <lineage>
        <taxon>Bacteria</taxon>
        <taxon>Pseudomonadati</taxon>
        <taxon>Bacteroidota</taxon>
        <taxon>Sphingobacteriia</taxon>
        <taxon>Sphingobacteriales</taxon>
        <taxon>Sphingobacteriaceae</taxon>
        <taxon>Sphingobacterium</taxon>
    </lineage>
</organism>
<dbReference type="RefSeq" id="WP_307187633.1">
    <property type="nucleotide sequence ID" value="NZ_JAUTBA010000001.1"/>
</dbReference>
<proteinExistence type="predicted"/>
<reference evidence="1 2" key="1">
    <citation type="submission" date="2023-07" db="EMBL/GenBank/DDBJ databases">
        <title>Functional and genomic diversity of the sorghum phyllosphere microbiome.</title>
        <authorList>
            <person name="Shade A."/>
        </authorList>
    </citation>
    <scope>NUCLEOTIDE SEQUENCE [LARGE SCALE GENOMIC DNA]</scope>
    <source>
        <strain evidence="1 2">SORGH_AS_0892</strain>
    </source>
</reference>
<name>A0ABU0UBV0_9SPHI</name>
<accession>A0ABU0UBV0</accession>
<keyword evidence="2" id="KW-1185">Reference proteome</keyword>
<dbReference type="Proteomes" id="UP001244640">
    <property type="component" value="Unassembled WGS sequence"/>
</dbReference>
<evidence type="ECO:0000313" key="1">
    <source>
        <dbReference type="EMBL" id="MDQ1152314.1"/>
    </source>
</evidence>
<protein>
    <recommendedName>
        <fullName evidence="3">Outer membrane protein beta-barrel domain-containing protein</fullName>
    </recommendedName>
</protein>
<comment type="caution">
    <text evidence="1">The sequence shown here is derived from an EMBL/GenBank/DDBJ whole genome shotgun (WGS) entry which is preliminary data.</text>
</comment>
<dbReference type="EMBL" id="JAUTBA010000001">
    <property type="protein sequence ID" value="MDQ1152314.1"/>
    <property type="molecule type" value="Genomic_DNA"/>
</dbReference>
<sequence length="385" mass="43606">MSIRQLAFFILIISSILFITRLHAQENCERYTVETLPLLTKALNNNEFEKIAPLLNTIQASCGINEYIQRLRILILIIEKKNSTKAIDLYWNNQFDKSLLQRLDAADQDDFTTQYEQNKAKFHFYPLRHPLDNLIKLRAKALLASDNYTLSSQETNILHLFADTQEPEEIPDQQANTQSDEQQFPTPKVYRNRHKAKLGYVPSIGAMSPLGGSNKVFGTNLTLGFMLMSSLERKLIFEGGLKVRINANDRNIDYNYDGSEVSVNSSATAFIGGAVGYKVFDNDKFILIPKAILGIDITDTGITENTYSSGYYDPDGYYYDGGYTENMVTINNIHLGLGLSSLFRMKNQKYIGFELGYHYAPYDASSKVLSPIQANYGSLALCFRF</sequence>
<evidence type="ECO:0008006" key="3">
    <source>
        <dbReference type="Google" id="ProtNLM"/>
    </source>
</evidence>
<evidence type="ECO:0000313" key="2">
    <source>
        <dbReference type="Proteomes" id="UP001244640"/>
    </source>
</evidence>
<gene>
    <name evidence="1" type="ORF">QE382_004298</name>
</gene>